<dbReference type="AlphaFoldDB" id="A0A1F5NUL3"/>
<dbReference type="EMBL" id="MFEL01000008">
    <property type="protein sequence ID" value="OGE81366.1"/>
    <property type="molecule type" value="Genomic_DNA"/>
</dbReference>
<dbReference type="STRING" id="1817825.A2720_02385"/>
<accession>A0A1F5NUL3</accession>
<gene>
    <name evidence="1" type="ORF">A2720_02385</name>
</gene>
<evidence type="ECO:0000313" key="2">
    <source>
        <dbReference type="Proteomes" id="UP000178892"/>
    </source>
</evidence>
<evidence type="ECO:0000313" key="1">
    <source>
        <dbReference type="EMBL" id="OGE81366.1"/>
    </source>
</evidence>
<organism evidence="1 2">
    <name type="scientific">Candidatus Doudnabacteria bacterium RIFCSPHIGHO2_01_FULL_46_24</name>
    <dbReference type="NCBI Taxonomy" id="1817825"/>
    <lineage>
        <taxon>Bacteria</taxon>
        <taxon>Candidatus Doudnaibacteriota</taxon>
    </lineage>
</organism>
<reference evidence="1 2" key="1">
    <citation type="journal article" date="2016" name="Nat. Commun.">
        <title>Thousands of microbial genomes shed light on interconnected biogeochemical processes in an aquifer system.</title>
        <authorList>
            <person name="Anantharaman K."/>
            <person name="Brown C.T."/>
            <person name="Hug L.A."/>
            <person name="Sharon I."/>
            <person name="Castelle C.J."/>
            <person name="Probst A.J."/>
            <person name="Thomas B.C."/>
            <person name="Singh A."/>
            <person name="Wilkins M.J."/>
            <person name="Karaoz U."/>
            <person name="Brodie E.L."/>
            <person name="Williams K.H."/>
            <person name="Hubbard S.S."/>
            <person name="Banfield J.F."/>
        </authorList>
    </citation>
    <scope>NUCLEOTIDE SEQUENCE [LARGE SCALE GENOMIC DNA]</scope>
</reference>
<name>A0A1F5NUL3_9BACT</name>
<sequence length="84" mass="9598">MEGFSVFDANLDTAVDGFGGYFIDDRDETRMGERIAETLRLSEAEWIALSRQAVASTERFRWSETATKNLLVYQRVIEGGFNRL</sequence>
<proteinExistence type="predicted"/>
<comment type="caution">
    <text evidence="1">The sequence shown here is derived from an EMBL/GenBank/DDBJ whole genome shotgun (WGS) entry which is preliminary data.</text>
</comment>
<dbReference type="SUPFAM" id="SSF53756">
    <property type="entry name" value="UDP-Glycosyltransferase/glycogen phosphorylase"/>
    <property type="match status" value="1"/>
</dbReference>
<dbReference type="Proteomes" id="UP000178892">
    <property type="component" value="Unassembled WGS sequence"/>
</dbReference>
<evidence type="ECO:0008006" key="3">
    <source>
        <dbReference type="Google" id="ProtNLM"/>
    </source>
</evidence>
<protein>
    <recommendedName>
        <fullName evidence="3">Glycosyl transferase family 1 domain-containing protein</fullName>
    </recommendedName>
</protein>